<sequence>MFGTTARQAPKFSELHTKYVKDLYRSFLRNSLNWHIRRDVWRQDAMRIRAEFEDNRNVQNPRLLASILKEAEKKLMSWQHPDPYKHEEKTESLKDQRV</sequence>
<comment type="similarity">
    <text evidence="3">Belongs to the complex I LYR family.</text>
</comment>
<evidence type="ECO:0000256" key="12">
    <source>
        <dbReference type="ARBA" id="ARBA00023128"/>
    </source>
</evidence>
<name>A0A2N1JAA5_9BASI</name>
<comment type="subcellular location">
    <subcellularLocation>
        <location evidence="2">Mitochondrion inner membrane</location>
        <topology evidence="2">Peripheral membrane protein</topology>
        <orientation evidence="2">Matrix side</orientation>
    </subcellularLocation>
</comment>
<evidence type="ECO:0000256" key="1">
    <source>
        <dbReference type="ARBA" id="ARBA00002920"/>
    </source>
</evidence>
<keyword evidence="13" id="KW-0472">Membrane</keyword>
<keyword evidence="9" id="KW-0999">Mitochondrion inner membrane</keyword>
<evidence type="ECO:0000256" key="15">
    <source>
        <dbReference type="ARBA" id="ARBA00032528"/>
    </source>
</evidence>
<evidence type="ECO:0000259" key="17">
    <source>
        <dbReference type="Pfam" id="PF05347"/>
    </source>
</evidence>
<evidence type="ECO:0000256" key="2">
    <source>
        <dbReference type="ARBA" id="ARBA00004443"/>
    </source>
</evidence>
<keyword evidence="6" id="KW-0813">Transport</keyword>
<evidence type="ECO:0000256" key="8">
    <source>
        <dbReference type="ARBA" id="ARBA00022660"/>
    </source>
</evidence>
<evidence type="ECO:0000256" key="10">
    <source>
        <dbReference type="ARBA" id="ARBA00022982"/>
    </source>
</evidence>
<dbReference type="InterPro" id="IPR008011">
    <property type="entry name" value="Complex1_LYR_dom"/>
</dbReference>
<keyword evidence="12" id="KW-0496">Mitochondrion</keyword>
<feature type="region of interest" description="Disordered" evidence="16">
    <location>
        <begin position="78"/>
        <end position="98"/>
    </location>
</feature>
<dbReference type="AlphaFoldDB" id="A0A2N1JAA5"/>
<evidence type="ECO:0000256" key="6">
    <source>
        <dbReference type="ARBA" id="ARBA00022448"/>
    </source>
</evidence>
<keyword evidence="7" id="KW-0597">Phosphoprotein</keyword>
<evidence type="ECO:0000256" key="4">
    <source>
        <dbReference type="ARBA" id="ARBA00011790"/>
    </source>
</evidence>
<protein>
    <recommendedName>
        <fullName evidence="5">NADH dehydrogenase [ubiquinone] 1 beta subcomplex subunit 9</fullName>
    </recommendedName>
    <alternativeName>
        <fullName evidence="14">Complex I-B22</fullName>
    </alternativeName>
    <alternativeName>
        <fullName evidence="15">NADH-ubiquinone oxidoreductase B22 subunit</fullName>
    </alternativeName>
</protein>
<evidence type="ECO:0000256" key="16">
    <source>
        <dbReference type="SAM" id="MobiDB-lite"/>
    </source>
</evidence>
<feature type="domain" description="Complex 1 LYR protein" evidence="17">
    <location>
        <begin position="20"/>
        <end position="75"/>
    </location>
</feature>
<keyword evidence="11" id="KW-0007">Acetylation</keyword>
<feature type="compositionally biased region" description="Basic and acidic residues" evidence="16">
    <location>
        <begin position="82"/>
        <end position="98"/>
    </location>
</feature>
<evidence type="ECO:0000313" key="18">
    <source>
        <dbReference type="EMBL" id="PKI83488.1"/>
    </source>
</evidence>
<dbReference type="CDD" id="cd20263">
    <property type="entry name" value="Complex1_LYR_NDUFB9_LYRM3"/>
    <property type="match status" value="1"/>
</dbReference>
<evidence type="ECO:0000256" key="9">
    <source>
        <dbReference type="ARBA" id="ARBA00022792"/>
    </source>
</evidence>
<dbReference type="Pfam" id="PF05347">
    <property type="entry name" value="Complex1_LYR"/>
    <property type="match status" value="1"/>
</dbReference>
<evidence type="ECO:0000256" key="5">
    <source>
        <dbReference type="ARBA" id="ARBA00018684"/>
    </source>
</evidence>
<dbReference type="OrthoDB" id="13598at2759"/>
<dbReference type="STRING" id="2020962.A0A2N1JAA5"/>
<dbReference type="EMBL" id="KZ454991">
    <property type="protein sequence ID" value="PKI83488.1"/>
    <property type="molecule type" value="Genomic_DNA"/>
</dbReference>
<dbReference type="GO" id="GO:0006120">
    <property type="term" value="P:mitochondrial electron transport, NADH to ubiquinone"/>
    <property type="evidence" value="ECO:0007669"/>
    <property type="project" value="InterPro"/>
</dbReference>
<comment type="function">
    <text evidence="1">Accessory subunit of the mitochondrial membrane respiratory chain NADH dehydrogenase (Complex I), that is believed to be not involved in catalysis. Complex I functions in the transfer of electrons from NADH to the respiratory chain. The immediate electron acceptor for the enzyme is believed to be ubiquinone.</text>
</comment>
<evidence type="ECO:0000256" key="11">
    <source>
        <dbReference type="ARBA" id="ARBA00022990"/>
    </source>
</evidence>
<dbReference type="InterPro" id="IPR033034">
    <property type="entry name" value="NDUFB9"/>
</dbReference>
<dbReference type="InterPro" id="IPR045292">
    <property type="entry name" value="Complex1_LYR_NDUFB9_LYRM3"/>
</dbReference>
<keyword evidence="10" id="KW-0249">Electron transport</keyword>
<dbReference type="PANTHER" id="PTHR12868:SF0">
    <property type="entry name" value="NADH DEHYDROGENASE [UBIQUINONE] 1 BETA SUBCOMPLEX SUBUNIT 9"/>
    <property type="match status" value="1"/>
</dbReference>
<dbReference type="Proteomes" id="UP000232875">
    <property type="component" value="Unassembled WGS sequence"/>
</dbReference>
<evidence type="ECO:0000256" key="3">
    <source>
        <dbReference type="ARBA" id="ARBA00009508"/>
    </source>
</evidence>
<evidence type="ECO:0000256" key="13">
    <source>
        <dbReference type="ARBA" id="ARBA00023136"/>
    </source>
</evidence>
<evidence type="ECO:0000313" key="19">
    <source>
        <dbReference type="Proteomes" id="UP000232875"/>
    </source>
</evidence>
<accession>A0A2N1JAA5</accession>
<dbReference type="PANTHER" id="PTHR12868">
    <property type="entry name" value="NADH-UBIQUINONE OXIDOREDUCTASE B22 SUBUNIT"/>
    <property type="match status" value="1"/>
</dbReference>
<reference evidence="18 19" key="1">
    <citation type="submission" date="2017-10" db="EMBL/GenBank/DDBJ databases">
        <title>A novel species of cold-tolerant Malassezia isolated from bats.</title>
        <authorList>
            <person name="Lorch J.M."/>
            <person name="Palmer J.M."/>
            <person name="Vanderwolf K.J."/>
            <person name="Schmidt K.Z."/>
            <person name="Verant M.L."/>
            <person name="Weller T.J."/>
            <person name="Blehert D.S."/>
        </authorList>
    </citation>
    <scope>NUCLEOTIDE SEQUENCE [LARGE SCALE GENOMIC DNA]</scope>
    <source>
        <strain evidence="18 19">NWHC:44797-103</strain>
    </source>
</reference>
<organism evidence="18 19">
    <name type="scientific">Malassezia vespertilionis</name>
    <dbReference type="NCBI Taxonomy" id="2020962"/>
    <lineage>
        <taxon>Eukaryota</taxon>
        <taxon>Fungi</taxon>
        <taxon>Dikarya</taxon>
        <taxon>Basidiomycota</taxon>
        <taxon>Ustilaginomycotina</taxon>
        <taxon>Malasseziomycetes</taxon>
        <taxon>Malasseziales</taxon>
        <taxon>Malasseziaceae</taxon>
        <taxon>Malassezia</taxon>
    </lineage>
</organism>
<dbReference type="GO" id="GO:0005743">
    <property type="term" value="C:mitochondrial inner membrane"/>
    <property type="evidence" value="ECO:0007669"/>
    <property type="project" value="UniProtKB-SubCell"/>
</dbReference>
<gene>
    <name evidence="18" type="ORF">MVES_002643</name>
</gene>
<comment type="subunit">
    <text evidence="4">Mammalian complex I is composed of 45 different subunits.</text>
</comment>
<keyword evidence="8" id="KW-0679">Respiratory chain</keyword>
<keyword evidence="19" id="KW-1185">Reference proteome</keyword>
<evidence type="ECO:0000256" key="14">
    <source>
        <dbReference type="ARBA" id="ARBA00030192"/>
    </source>
</evidence>
<proteinExistence type="inferred from homology"/>
<evidence type="ECO:0000256" key="7">
    <source>
        <dbReference type="ARBA" id="ARBA00022553"/>
    </source>
</evidence>